<gene>
    <name evidence="1" type="ORF">K491DRAFT_33416</name>
</gene>
<reference evidence="1" key="1">
    <citation type="journal article" date="2020" name="Stud. Mycol.">
        <title>101 Dothideomycetes genomes: a test case for predicting lifestyles and emergence of pathogens.</title>
        <authorList>
            <person name="Haridas S."/>
            <person name="Albert R."/>
            <person name="Binder M."/>
            <person name="Bloem J."/>
            <person name="Labutti K."/>
            <person name="Salamov A."/>
            <person name="Andreopoulos B."/>
            <person name="Baker S."/>
            <person name="Barry K."/>
            <person name="Bills G."/>
            <person name="Bluhm B."/>
            <person name="Cannon C."/>
            <person name="Castanera R."/>
            <person name="Culley D."/>
            <person name="Daum C."/>
            <person name="Ezra D."/>
            <person name="Gonzalez J."/>
            <person name="Henrissat B."/>
            <person name="Kuo A."/>
            <person name="Liang C."/>
            <person name="Lipzen A."/>
            <person name="Lutzoni F."/>
            <person name="Magnuson J."/>
            <person name="Mondo S."/>
            <person name="Nolan M."/>
            <person name="Ohm R."/>
            <person name="Pangilinan J."/>
            <person name="Park H.-J."/>
            <person name="Ramirez L."/>
            <person name="Alfaro M."/>
            <person name="Sun H."/>
            <person name="Tritt A."/>
            <person name="Yoshinaga Y."/>
            <person name="Zwiers L.-H."/>
            <person name="Turgeon B."/>
            <person name="Goodwin S."/>
            <person name="Spatafora J."/>
            <person name="Crous P."/>
            <person name="Grigoriev I."/>
        </authorList>
    </citation>
    <scope>NUCLEOTIDE SEQUENCE</scope>
    <source>
        <strain evidence="1">CBS 122681</strain>
    </source>
</reference>
<proteinExistence type="predicted"/>
<accession>A0A6A6SYQ5</accession>
<dbReference type="OrthoDB" id="3939900at2759"/>
<dbReference type="EMBL" id="MU004395">
    <property type="protein sequence ID" value="KAF2652702.1"/>
    <property type="molecule type" value="Genomic_DNA"/>
</dbReference>
<evidence type="ECO:0000313" key="1">
    <source>
        <dbReference type="EMBL" id="KAF2652702.1"/>
    </source>
</evidence>
<sequence>MLTFSDLPLEIVLLVADYLSADSFLALRLTAKSLYENDRLTNLPRFQKVVLSKCERLRVRLYLKRCPSPWQKYCFACERHVSLANFKSPTGAACIPRDSGAEVVELPPGICSYHIPRLTLTTHIASGGTNKWISRVKYLCMHCRQVRGWRCSCRDICQSCGTLLVRTYERYLSGHSQVNSFRFCRDDSLSSISPFDKLGGRLYVREPQLVAGSSRAVYYLVQFPVFPPPTF</sequence>
<organism evidence="1 2">
    <name type="scientific">Lophiostoma macrostomum CBS 122681</name>
    <dbReference type="NCBI Taxonomy" id="1314788"/>
    <lineage>
        <taxon>Eukaryota</taxon>
        <taxon>Fungi</taxon>
        <taxon>Dikarya</taxon>
        <taxon>Ascomycota</taxon>
        <taxon>Pezizomycotina</taxon>
        <taxon>Dothideomycetes</taxon>
        <taxon>Pleosporomycetidae</taxon>
        <taxon>Pleosporales</taxon>
        <taxon>Lophiostomataceae</taxon>
        <taxon>Lophiostoma</taxon>
    </lineage>
</organism>
<keyword evidence="2" id="KW-1185">Reference proteome</keyword>
<name>A0A6A6SYQ5_9PLEO</name>
<evidence type="ECO:0008006" key="3">
    <source>
        <dbReference type="Google" id="ProtNLM"/>
    </source>
</evidence>
<dbReference type="AlphaFoldDB" id="A0A6A6SYQ5"/>
<evidence type="ECO:0000313" key="2">
    <source>
        <dbReference type="Proteomes" id="UP000799324"/>
    </source>
</evidence>
<protein>
    <recommendedName>
        <fullName evidence="3">F-box domain-containing protein</fullName>
    </recommendedName>
</protein>
<dbReference type="Proteomes" id="UP000799324">
    <property type="component" value="Unassembled WGS sequence"/>
</dbReference>